<name>A0A165CR63_9APHY</name>
<evidence type="ECO:0000313" key="3">
    <source>
        <dbReference type="EMBL" id="KZT03279.1"/>
    </source>
</evidence>
<keyword evidence="2" id="KW-1133">Transmembrane helix</keyword>
<dbReference type="AlphaFoldDB" id="A0A165CR63"/>
<evidence type="ECO:0000313" key="4">
    <source>
        <dbReference type="Proteomes" id="UP000076871"/>
    </source>
</evidence>
<protein>
    <submittedName>
        <fullName evidence="3">Uncharacterized protein</fullName>
    </submittedName>
</protein>
<accession>A0A165CR63</accession>
<keyword evidence="4" id="KW-1185">Reference proteome</keyword>
<feature type="transmembrane region" description="Helical" evidence="2">
    <location>
        <begin position="20"/>
        <end position="40"/>
    </location>
</feature>
<keyword evidence="2" id="KW-0812">Transmembrane</keyword>
<dbReference type="OrthoDB" id="3198959at2759"/>
<keyword evidence="2" id="KW-0472">Membrane</keyword>
<dbReference type="STRING" id="1314785.A0A165CR63"/>
<sequence>MAPMVPPGEPRKGAKPQPLGNFPLIILFTTCTLCAVFLLWRRASSLKTVVAHQLSTWTQKEGRIRLSEDDGPPSREFLEDEYDEDNARIPDDEPLAVTAHRLNSVNVIPVTEHTPSDEHAVQPPAGGDSQILITSLT</sequence>
<organism evidence="3 4">
    <name type="scientific">Laetiporus sulphureus 93-53</name>
    <dbReference type="NCBI Taxonomy" id="1314785"/>
    <lineage>
        <taxon>Eukaryota</taxon>
        <taxon>Fungi</taxon>
        <taxon>Dikarya</taxon>
        <taxon>Basidiomycota</taxon>
        <taxon>Agaricomycotina</taxon>
        <taxon>Agaricomycetes</taxon>
        <taxon>Polyporales</taxon>
        <taxon>Laetiporus</taxon>
    </lineage>
</organism>
<feature type="region of interest" description="Disordered" evidence="1">
    <location>
        <begin position="113"/>
        <end position="137"/>
    </location>
</feature>
<evidence type="ECO:0000256" key="2">
    <source>
        <dbReference type="SAM" id="Phobius"/>
    </source>
</evidence>
<dbReference type="Proteomes" id="UP000076871">
    <property type="component" value="Unassembled WGS sequence"/>
</dbReference>
<proteinExistence type="predicted"/>
<dbReference type="EMBL" id="KV427645">
    <property type="protein sequence ID" value="KZT03279.1"/>
    <property type="molecule type" value="Genomic_DNA"/>
</dbReference>
<dbReference type="RefSeq" id="XP_040761019.1">
    <property type="nucleotide sequence ID" value="XM_040907237.1"/>
</dbReference>
<dbReference type="InParanoid" id="A0A165CR63"/>
<dbReference type="GeneID" id="63824266"/>
<reference evidence="3 4" key="1">
    <citation type="journal article" date="2016" name="Mol. Biol. Evol.">
        <title>Comparative Genomics of Early-Diverging Mushroom-Forming Fungi Provides Insights into the Origins of Lignocellulose Decay Capabilities.</title>
        <authorList>
            <person name="Nagy L.G."/>
            <person name="Riley R."/>
            <person name="Tritt A."/>
            <person name="Adam C."/>
            <person name="Daum C."/>
            <person name="Floudas D."/>
            <person name="Sun H."/>
            <person name="Yadav J.S."/>
            <person name="Pangilinan J."/>
            <person name="Larsson K.H."/>
            <person name="Matsuura K."/>
            <person name="Barry K."/>
            <person name="Labutti K."/>
            <person name="Kuo R."/>
            <person name="Ohm R.A."/>
            <person name="Bhattacharya S.S."/>
            <person name="Shirouzu T."/>
            <person name="Yoshinaga Y."/>
            <person name="Martin F.M."/>
            <person name="Grigoriev I.V."/>
            <person name="Hibbett D.S."/>
        </authorList>
    </citation>
    <scope>NUCLEOTIDE SEQUENCE [LARGE SCALE GENOMIC DNA]</scope>
    <source>
        <strain evidence="3 4">93-53</strain>
    </source>
</reference>
<gene>
    <name evidence="3" type="ORF">LAESUDRAFT_716290</name>
</gene>
<evidence type="ECO:0000256" key="1">
    <source>
        <dbReference type="SAM" id="MobiDB-lite"/>
    </source>
</evidence>